<keyword evidence="5" id="KW-1185">Reference proteome</keyword>
<evidence type="ECO:0000313" key="5">
    <source>
        <dbReference type="Proteomes" id="UP000271974"/>
    </source>
</evidence>
<dbReference type="Gene3D" id="3.30.70.330">
    <property type="match status" value="1"/>
</dbReference>
<dbReference type="InterPro" id="IPR035979">
    <property type="entry name" value="RBD_domain_sf"/>
</dbReference>
<evidence type="ECO:0000313" key="4">
    <source>
        <dbReference type="EMBL" id="RUS68383.1"/>
    </source>
</evidence>
<reference evidence="4 5" key="1">
    <citation type="submission" date="2019-01" db="EMBL/GenBank/DDBJ databases">
        <title>A draft genome assembly of the solar-powered sea slug Elysia chlorotica.</title>
        <authorList>
            <person name="Cai H."/>
            <person name="Li Q."/>
            <person name="Fang X."/>
            <person name="Li J."/>
            <person name="Curtis N.E."/>
            <person name="Altenburger A."/>
            <person name="Shibata T."/>
            <person name="Feng M."/>
            <person name="Maeda T."/>
            <person name="Schwartz J.A."/>
            <person name="Shigenobu S."/>
            <person name="Lundholm N."/>
            <person name="Nishiyama T."/>
            <person name="Yang H."/>
            <person name="Hasebe M."/>
            <person name="Li S."/>
            <person name="Pierce S.K."/>
            <person name="Wang J."/>
        </authorList>
    </citation>
    <scope>NUCLEOTIDE SEQUENCE [LARGE SCALE GENOMIC DNA]</scope>
    <source>
        <strain evidence="4">EC2010</strain>
        <tissue evidence="4">Whole organism of an adult</tissue>
    </source>
</reference>
<dbReference type="Proteomes" id="UP000271974">
    <property type="component" value="Unassembled WGS sequence"/>
</dbReference>
<evidence type="ECO:0000256" key="1">
    <source>
        <dbReference type="ARBA" id="ARBA00022884"/>
    </source>
</evidence>
<feature type="non-terminal residue" evidence="4">
    <location>
        <position position="66"/>
    </location>
</feature>
<dbReference type="GO" id="GO:0005737">
    <property type="term" value="C:cytoplasm"/>
    <property type="evidence" value="ECO:0007669"/>
    <property type="project" value="TreeGrafter"/>
</dbReference>
<dbReference type="EMBL" id="RQTK01005020">
    <property type="protein sequence ID" value="RUS68383.1"/>
    <property type="molecule type" value="Genomic_DNA"/>
</dbReference>
<proteinExistence type="predicted"/>
<sequence length="66" mass="7792">FKDLKDYMRQAGEVTYADAHKKHRNEGIIEFATYGDLKNAIDKLDNTEINGRKIRLIEDKPRKRRS</sequence>
<gene>
    <name evidence="4" type="ORF">EGW08_023855</name>
</gene>
<dbReference type="OrthoDB" id="1099063at2759"/>
<comment type="caution">
    <text evidence="4">The sequence shown here is derived from an EMBL/GenBank/DDBJ whole genome shotgun (WGS) entry which is preliminary data.</text>
</comment>
<evidence type="ECO:0000256" key="2">
    <source>
        <dbReference type="PROSITE-ProRule" id="PRU00176"/>
    </source>
</evidence>
<dbReference type="InterPro" id="IPR000504">
    <property type="entry name" value="RRM_dom"/>
</dbReference>
<keyword evidence="1 2" id="KW-0694">RNA-binding</keyword>
<dbReference type="STRING" id="188477.A0A433SHZ2"/>
<dbReference type="InterPro" id="IPR050374">
    <property type="entry name" value="RRT5_SRSF_SR"/>
</dbReference>
<dbReference type="GO" id="GO:0005634">
    <property type="term" value="C:nucleus"/>
    <property type="evidence" value="ECO:0007669"/>
    <property type="project" value="TreeGrafter"/>
</dbReference>
<evidence type="ECO:0000259" key="3">
    <source>
        <dbReference type="PROSITE" id="PS50102"/>
    </source>
</evidence>
<protein>
    <recommendedName>
        <fullName evidence="3">RRM domain-containing protein</fullName>
    </recommendedName>
</protein>
<name>A0A433SHZ2_ELYCH</name>
<accession>A0A433SHZ2</accession>
<organism evidence="4 5">
    <name type="scientific">Elysia chlorotica</name>
    <name type="common">Eastern emerald elysia</name>
    <name type="synonym">Sea slug</name>
    <dbReference type="NCBI Taxonomy" id="188477"/>
    <lineage>
        <taxon>Eukaryota</taxon>
        <taxon>Metazoa</taxon>
        <taxon>Spiralia</taxon>
        <taxon>Lophotrochozoa</taxon>
        <taxon>Mollusca</taxon>
        <taxon>Gastropoda</taxon>
        <taxon>Heterobranchia</taxon>
        <taxon>Euthyneura</taxon>
        <taxon>Panpulmonata</taxon>
        <taxon>Sacoglossa</taxon>
        <taxon>Placobranchoidea</taxon>
        <taxon>Plakobranchidae</taxon>
        <taxon>Elysia</taxon>
    </lineage>
</organism>
<dbReference type="PANTHER" id="PTHR23003:SF51">
    <property type="entry name" value="SERINE-ARGININE PROTEIN 55"/>
    <property type="match status" value="1"/>
</dbReference>
<feature type="non-terminal residue" evidence="4">
    <location>
        <position position="1"/>
    </location>
</feature>
<dbReference type="GO" id="GO:0003729">
    <property type="term" value="F:mRNA binding"/>
    <property type="evidence" value="ECO:0007669"/>
    <property type="project" value="TreeGrafter"/>
</dbReference>
<dbReference type="PROSITE" id="PS50102">
    <property type="entry name" value="RRM"/>
    <property type="match status" value="1"/>
</dbReference>
<dbReference type="InterPro" id="IPR012677">
    <property type="entry name" value="Nucleotide-bd_a/b_plait_sf"/>
</dbReference>
<dbReference type="PANTHER" id="PTHR23003">
    <property type="entry name" value="RNA RECOGNITION MOTIF RRM DOMAIN CONTAINING PROTEIN"/>
    <property type="match status" value="1"/>
</dbReference>
<dbReference type="Pfam" id="PF00076">
    <property type="entry name" value="RRM_1"/>
    <property type="match status" value="1"/>
</dbReference>
<dbReference type="SUPFAM" id="SSF54928">
    <property type="entry name" value="RNA-binding domain, RBD"/>
    <property type="match status" value="1"/>
</dbReference>
<dbReference type="AlphaFoldDB" id="A0A433SHZ2"/>
<feature type="domain" description="RRM" evidence="3">
    <location>
        <begin position="1"/>
        <end position="61"/>
    </location>
</feature>